<dbReference type="AlphaFoldDB" id="A0A4C1V235"/>
<accession>A0A4C1V235</accession>
<feature type="region of interest" description="Disordered" evidence="1">
    <location>
        <begin position="102"/>
        <end position="123"/>
    </location>
</feature>
<organism evidence="2 3">
    <name type="scientific">Eumeta variegata</name>
    <name type="common">Bagworm moth</name>
    <name type="synonym">Eumeta japonica</name>
    <dbReference type="NCBI Taxonomy" id="151549"/>
    <lineage>
        <taxon>Eukaryota</taxon>
        <taxon>Metazoa</taxon>
        <taxon>Ecdysozoa</taxon>
        <taxon>Arthropoda</taxon>
        <taxon>Hexapoda</taxon>
        <taxon>Insecta</taxon>
        <taxon>Pterygota</taxon>
        <taxon>Neoptera</taxon>
        <taxon>Endopterygota</taxon>
        <taxon>Lepidoptera</taxon>
        <taxon>Glossata</taxon>
        <taxon>Ditrysia</taxon>
        <taxon>Tineoidea</taxon>
        <taxon>Psychidae</taxon>
        <taxon>Oiketicinae</taxon>
        <taxon>Eumeta</taxon>
    </lineage>
</organism>
<gene>
    <name evidence="2" type="ORF">EVAR_25949_1</name>
</gene>
<sequence length="230" mass="25450">MRPKQGQFQDYVYVTPVKRPLLPAAALNFFHVAKGLAFRESFDPDSEQFETYFPVPFSFAVKAKEKAESVFLDGRGHQGRMRARRVNTFTLTRVAWSCGVTGGAGPTGAAEGRGDRKGPRGLFSLPKRHTFEVETEGAQRRREVDVERFSRIDSSFSPGKFRSSGSTARTVGLLTGGEALRGRSGFFRDRALEKSKPDVLGGHDFFGERVAAKNHNGVAFSEKNEKKGRA</sequence>
<name>A0A4C1V235_EUMVA</name>
<evidence type="ECO:0000313" key="2">
    <source>
        <dbReference type="EMBL" id="GBP32590.1"/>
    </source>
</evidence>
<protein>
    <submittedName>
        <fullName evidence="2">Uncharacterized protein</fullName>
    </submittedName>
</protein>
<keyword evidence="3" id="KW-1185">Reference proteome</keyword>
<comment type="caution">
    <text evidence="2">The sequence shown here is derived from an EMBL/GenBank/DDBJ whole genome shotgun (WGS) entry which is preliminary data.</text>
</comment>
<dbReference type="EMBL" id="BGZK01000262">
    <property type="protein sequence ID" value="GBP32590.1"/>
    <property type="molecule type" value="Genomic_DNA"/>
</dbReference>
<evidence type="ECO:0000313" key="3">
    <source>
        <dbReference type="Proteomes" id="UP000299102"/>
    </source>
</evidence>
<evidence type="ECO:0000256" key="1">
    <source>
        <dbReference type="SAM" id="MobiDB-lite"/>
    </source>
</evidence>
<dbReference type="Proteomes" id="UP000299102">
    <property type="component" value="Unassembled WGS sequence"/>
</dbReference>
<proteinExistence type="predicted"/>
<reference evidence="2 3" key="1">
    <citation type="journal article" date="2019" name="Commun. Biol.">
        <title>The bagworm genome reveals a unique fibroin gene that provides high tensile strength.</title>
        <authorList>
            <person name="Kono N."/>
            <person name="Nakamura H."/>
            <person name="Ohtoshi R."/>
            <person name="Tomita M."/>
            <person name="Numata K."/>
            <person name="Arakawa K."/>
        </authorList>
    </citation>
    <scope>NUCLEOTIDE SEQUENCE [LARGE SCALE GENOMIC DNA]</scope>
</reference>